<dbReference type="GO" id="GO:0003729">
    <property type="term" value="F:mRNA binding"/>
    <property type="evidence" value="ECO:0007669"/>
    <property type="project" value="TreeGrafter"/>
</dbReference>
<dbReference type="InterPro" id="IPR035979">
    <property type="entry name" value="RBD_domain_sf"/>
</dbReference>
<feature type="region of interest" description="Disordered" evidence="8">
    <location>
        <begin position="57"/>
        <end position="106"/>
    </location>
</feature>
<name>A0A9W6U7J6_9STRA</name>
<gene>
    <name evidence="10" type="ORF">Plil01_001112500</name>
</gene>
<dbReference type="GO" id="GO:0016607">
    <property type="term" value="C:nuclear speck"/>
    <property type="evidence" value="ECO:0007669"/>
    <property type="project" value="UniProtKB-SubCell"/>
</dbReference>
<evidence type="ECO:0000256" key="5">
    <source>
        <dbReference type="ARBA" id="ARBA00023242"/>
    </source>
</evidence>
<dbReference type="Pfam" id="PF00076">
    <property type="entry name" value="RRM_1"/>
    <property type="match status" value="1"/>
</dbReference>
<evidence type="ECO:0000256" key="7">
    <source>
        <dbReference type="PROSITE-ProRule" id="PRU00176"/>
    </source>
</evidence>
<keyword evidence="11" id="KW-1185">Reference proteome</keyword>
<dbReference type="GO" id="GO:0000398">
    <property type="term" value="P:mRNA splicing, via spliceosome"/>
    <property type="evidence" value="ECO:0007669"/>
    <property type="project" value="TreeGrafter"/>
</dbReference>
<feature type="compositionally biased region" description="Acidic residues" evidence="8">
    <location>
        <begin position="346"/>
        <end position="385"/>
    </location>
</feature>
<dbReference type="AlphaFoldDB" id="A0A9W6U7J6"/>
<comment type="subcellular location">
    <subcellularLocation>
        <location evidence="1">Nucleus speckle</location>
    </subcellularLocation>
    <subcellularLocation>
        <location evidence="2">Nucleus</location>
        <location evidence="2">Nucleoplasm</location>
    </subcellularLocation>
</comment>
<dbReference type="PROSITE" id="PS50102">
    <property type="entry name" value="RRM"/>
    <property type="match status" value="1"/>
</dbReference>
<dbReference type="GO" id="GO:0071011">
    <property type="term" value="C:precatalytic spliceosome"/>
    <property type="evidence" value="ECO:0007669"/>
    <property type="project" value="TreeGrafter"/>
</dbReference>
<dbReference type="Proteomes" id="UP001165083">
    <property type="component" value="Unassembled WGS sequence"/>
</dbReference>
<dbReference type="GO" id="GO:0005685">
    <property type="term" value="C:U1 snRNP"/>
    <property type="evidence" value="ECO:0007669"/>
    <property type="project" value="TreeGrafter"/>
</dbReference>
<dbReference type="InterPro" id="IPR051183">
    <property type="entry name" value="U1_U11-U12_snRNP_70-35kDa"/>
</dbReference>
<evidence type="ECO:0000256" key="3">
    <source>
        <dbReference type="ARBA" id="ARBA00016996"/>
    </source>
</evidence>
<comment type="caution">
    <text evidence="10">The sequence shown here is derived from an EMBL/GenBank/DDBJ whole genome shotgun (WGS) entry which is preliminary data.</text>
</comment>
<keyword evidence="6" id="KW-0687">Ribonucleoprotein</keyword>
<keyword evidence="5" id="KW-0539">Nucleus</keyword>
<evidence type="ECO:0000259" key="9">
    <source>
        <dbReference type="PROSITE" id="PS50102"/>
    </source>
</evidence>
<dbReference type="InterPro" id="IPR022023">
    <property type="entry name" value="U1snRNP70_N"/>
</dbReference>
<dbReference type="GO" id="GO:0071004">
    <property type="term" value="C:U2-type prespliceosome"/>
    <property type="evidence" value="ECO:0007669"/>
    <property type="project" value="TreeGrafter"/>
</dbReference>
<organism evidence="10 11">
    <name type="scientific">Phytophthora lilii</name>
    <dbReference type="NCBI Taxonomy" id="2077276"/>
    <lineage>
        <taxon>Eukaryota</taxon>
        <taxon>Sar</taxon>
        <taxon>Stramenopiles</taxon>
        <taxon>Oomycota</taxon>
        <taxon>Peronosporomycetes</taxon>
        <taxon>Peronosporales</taxon>
        <taxon>Peronosporaceae</taxon>
        <taxon>Phytophthora</taxon>
    </lineage>
</organism>
<dbReference type="EMBL" id="BSXW01000626">
    <property type="protein sequence ID" value="GMF26721.1"/>
    <property type="molecule type" value="Genomic_DNA"/>
</dbReference>
<dbReference type="PANTHER" id="PTHR13952">
    <property type="entry name" value="U1 SMALL NUCLEAR RIBONUCLEOPROTEIN 70 KD"/>
    <property type="match status" value="1"/>
</dbReference>
<dbReference type="SMART" id="SM00360">
    <property type="entry name" value="RRM"/>
    <property type="match status" value="1"/>
</dbReference>
<evidence type="ECO:0000313" key="11">
    <source>
        <dbReference type="Proteomes" id="UP001165083"/>
    </source>
</evidence>
<dbReference type="SUPFAM" id="SSF54928">
    <property type="entry name" value="RNA-binding domain, RBD"/>
    <property type="match status" value="1"/>
</dbReference>
<evidence type="ECO:0000256" key="1">
    <source>
        <dbReference type="ARBA" id="ARBA00004324"/>
    </source>
</evidence>
<evidence type="ECO:0000256" key="4">
    <source>
        <dbReference type="ARBA" id="ARBA00022884"/>
    </source>
</evidence>
<accession>A0A9W6U7J6</accession>
<feature type="domain" description="RRM" evidence="9">
    <location>
        <begin position="112"/>
        <end position="189"/>
    </location>
</feature>
<dbReference type="FunFam" id="3.30.70.330:FF:001585">
    <property type="entry name" value="U1 small nuclear ribonucleoprotein 70 kDa"/>
    <property type="match status" value="1"/>
</dbReference>
<keyword evidence="4 7" id="KW-0694">RNA-binding</keyword>
<dbReference type="PANTHER" id="PTHR13952:SF5">
    <property type="entry name" value="U1 SMALL NUCLEAR RIBONUCLEOPROTEIN 70 KDA"/>
    <property type="match status" value="1"/>
</dbReference>
<dbReference type="InterPro" id="IPR000504">
    <property type="entry name" value="RRM_dom"/>
</dbReference>
<evidence type="ECO:0000313" key="10">
    <source>
        <dbReference type="EMBL" id="GMF26721.1"/>
    </source>
</evidence>
<dbReference type="InterPro" id="IPR012677">
    <property type="entry name" value="Nucleotide-bd_a/b_plait_sf"/>
</dbReference>
<dbReference type="CDD" id="cd12236">
    <property type="entry name" value="RRM_snRNP70"/>
    <property type="match status" value="1"/>
</dbReference>
<dbReference type="InterPro" id="IPR034143">
    <property type="entry name" value="snRNP70_RRM"/>
</dbReference>
<reference evidence="10" key="1">
    <citation type="submission" date="2023-04" db="EMBL/GenBank/DDBJ databases">
        <title>Phytophthora lilii NBRC 32176.</title>
        <authorList>
            <person name="Ichikawa N."/>
            <person name="Sato H."/>
            <person name="Tonouchi N."/>
        </authorList>
    </citation>
    <scope>NUCLEOTIDE SEQUENCE</scope>
    <source>
        <strain evidence="10">NBRC 32176</strain>
    </source>
</reference>
<dbReference type="OrthoDB" id="272703at2759"/>
<evidence type="ECO:0000256" key="6">
    <source>
        <dbReference type="ARBA" id="ARBA00023274"/>
    </source>
</evidence>
<sequence length="385" mass="42661">MTPKGQMSSSGFGPAIMHLPPHLKVLFEPNAPLAHMPRLVKRKMPPYTGLAAFLDAFETETPPPRQVQETPKERRERRRQEKMAANDAKMQQDRAKWDPNAEDPRKTQDAYTTLFVGRISYETTEQQLRHEFEQYGPVKSVRLVEDPEGKSRGYGFVEYEKEADMKAAYKYADGKKIDGRRVVVDVERGRTVRDWLPRKFGGGIGETRKGGADVNVKYSGREAIGHFQVGASRDEGPVRGPREPPRTAVAIGTVAVTETVVVTAIAEVAGTLGTTLVGIDQVVPATFLCLLNQITSTIPTKYVVFCIANDWCPRSATAKTLHLGKQDVPILQDGGVRGRFLKVEGDSDDDSNDDKNDDDDDSNDDNDDSDDDNDDSDDENDDSSC</sequence>
<feature type="compositionally biased region" description="Basic and acidic residues" evidence="8">
    <location>
        <begin position="70"/>
        <end position="106"/>
    </location>
</feature>
<dbReference type="Pfam" id="PF12220">
    <property type="entry name" value="U1snRNP70_N"/>
    <property type="match status" value="1"/>
</dbReference>
<proteinExistence type="predicted"/>
<evidence type="ECO:0000256" key="2">
    <source>
        <dbReference type="ARBA" id="ARBA00004642"/>
    </source>
</evidence>
<feature type="region of interest" description="Disordered" evidence="8">
    <location>
        <begin position="341"/>
        <end position="385"/>
    </location>
</feature>
<protein>
    <recommendedName>
        <fullName evidence="3">U1 small nuclear ribonucleoprotein 70 kDa</fullName>
    </recommendedName>
</protein>
<evidence type="ECO:0000256" key="8">
    <source>
        <dbReference type="SAM" id="MobiDB-lite"/>
    </source>
</evidence>
<dbReference type="Gene3D" id="3.30.70.330">
    <property type="match status" value="1"/>
</dbReference>
<dbReference type="GO" id="GO:0030619">
    <property type="term" value="F:U1 snRNA binding"/>
    <property type="evidence" value="ECO:0007669"/>
    <property type="project" value="InterPro"/>
</dbReference>